<reference evidence="1 2" key="1">
    <citation type="submission" date="2019-12" db="EMBL/GenBank/DDBJ databases">
        <authorList>
            <person name="Alioto T."/>
            <person name="Alioto T."/>
            <person name="Gomez Garrido J."/>
        </authorList>
    </citation>
    <scope>NUCLEOTIDE SEQUENCE [LARGE SCALE GENOMIC DNA]</scope>
</reference>
<name>A0A8S0PQ47_OLEEU</name>
<comment type="caution">
    <text evidence="1">The sequence shown here is derived from an EMBL/GenBank/DDBJ whole genome shotgun (WGS) entry which is preliminary data.</text>
</comment>
<accession>A0A8S0PQ47</accession>
<dbReference type="EMBL" id="CACTIH010000172">
    <property type="protein sequence ID" value="CAA2956035.1"/>
    <property type="molecule type" value="Genomic_DNA"/>
</dbReference>
<proteinExistence type="predicted"/>
<dbReference type="Gramene" id="OE9A095648T1">
    <property type="protein sequence ID" value="OE9A095648C1"/>
    <property type="gene ID" value="OE9A095648"/>
</dbReference>
<feature type="non-terminal residue" evidence="1">
    <location>
        <position position="50"/>
    </location>
</feature>
<evidence type="ECO:0000313" key="1">
    <source>
        <dbReference type="EMBL" id="CAA2956035.1"/>
    </source>
</evidence>
<dbReference type="Proteomes" id="UP000594638">
    <property type="component" value="Unassembled WGS sequence"/>
</dbReference>
<organism evidence="1 2">
    <name type="scientific">Olea europaea subsp. europaea</name>
    <dbReference type="NCBI Taxonomy" id="158383"/>
    <lineage>
        <taxon>Eukaryota</taxon>
        <taxon>Viridiplantae</taxon>
        <taxon>Streptophyta</taxon>
        <taxon>Embryophyta</taxon>
        <taxon>Tracheophyta</taxon>
        <taxon>Spermatophyta</taxon>
        <taxon>Magnoliopsida</taxon>
        <taxon>eudicotyledons</taxon>
        <taxon>Gunneridae</taxon>
        <taxon>Pentapetalae</taxon>
        <taxon>asterids</taxon>
        <taxon>lamiids</taxon>
        <taxon>Lamiales</taxon>
        <taxon>Oleaceae</taxon>
        <taxon>Oleeae</taxon>
        <taxon>Olea</taxon>
    </lineage>
</organism>
<gene>
    <name evidence="1" type="ORF">OLEA9_A095648</name>
</gene>
<evidence type="ECO:0000313" key="2">
    <source>
        <dbReference type="Proteomes" id="UP000594638"/>
    </source>
</evidence>
<dbReference type="AlphaFoldDB" id="A0A8S0PQ47"/>
<sequence length="50" mass="5661">MTRREVEDIANVLGNTDEYIFAYWVGESSGISGRDKQMEHITGPRASMLE</sequence>
<protein>
    <submittedName>
        <fullName evidence="1">Uncharacterized protein</fullName>
    </submittedName>
</protein>
<keyword evidence="2" id="KW-1185">Reference proteome</keyword>